<evidence type="ECO:0000313" key="2">
    <source>
        <dbReference type="Proteomes" id="UP000198864"/>
    </source>
</evidence>
<sequence>MGVARRGPATVVRVERRRLIALLTGEGSADAMCRNALDRGADFTITDGALPASHYARIYDRRERHCRQRGIATLSFRQGVERLHDATDQPVRLGWVKVTDPDHHFQLFFTDDLSAVVACIGIGQRFRHSNETTGQD</sequence>
<dbReference type="Proteomes" id="UP000198864">
    <property type="component" value="Unassembled WGS sequence"/>
</dbReference>
<accession>A0A1C4ZYW6</accession>
<reference evidence="1 2" key="1">
    <citation type="submission" date="2016-06" db="EMBL/GenBank/DDBJ databases">
        <authorList>
            <person name="Kjaerup R.B."/>
            <person name="Dalgaard T.S."/>
            <person name="Juul-Madsen H.R."/>
        </authorList>
    </citation>
    <scope>NUCLEOTIDE SEQUENCE [LARGE SCALE GENOMIC DNA]</scope>
    <source>
        <strain evidence="1 2">DSM 44871</strain>
    </source>
</reference>
<dbReference type="AlphaFoldDB" id="A0A1C4ZYW6"/>
<organism evidence="1 2">
    <name type="scientific">Micromonospora saelicesensis</name>
    <dbReference type="NCBI Taxonomy" id="285676"/>
    <lineage>
        <taxon>Bacteria</taxon>
        <taxon>Bacillati</taxon>
        <taxon>Actinomycetota</taxon>
        <taxon>Actinomycetes</taxon>
        <taxon>Micromonosporales</taxon>
        <taxon>Micromonosporaceae</taxon>
        <taxon>Micromonospora</taxon>
    </lineage>
</organism>
<dbReference type="STRING" id="285676.GA0070561_6025"/>
<evidence type="ECO:0000313" key="1">
    <source>
        <dbReference type="EMBL" id="SCF38099.1"/>
    </source>
</evidence>
<dbReference type="EMBL" id="FMCR01000007">
    <property type="protein sequence ID" value="SCF38099.1"/>
    <property type="molecule type" value="Genomic_DNA"/>
</dbReference>
<protein>
    <submittedName>
        <fullName evidence="1">Uncharacterized protein</fullName>
    </submittedName>
</protein>
<name>A0A1C4ZYW6_9ACTN</name>
<proteinExistence type="predicted"/>
<gene>
    <name evidence="1" type="ORF">GA0070561_6025</name>
</gene>